<sequence length="850" mass="98651">MDEEKEENLPEQEQRFYYPALYLGGVPAEIPKKKKKWWKRTETISWSDFFQTEKNKMVVYRIIPHSNVTNNTRRLWKAIYKMYEMYESPGTRIERDGLRFVYREKDLFWFDVIFKQEDSQKKIEFYVSTSEYQAIKLKRKLENKMSVTIKEASLEQIQVPEENTIIQELKYLKHDIFSLNTNANEQKTPIAAVMNTIDELQFDGDFARLSICNEAENRQKWIKNASWAYEKLSKGKVPQRATLNSKMILGASKKTIGGFVNEVNYLISDLFNALSNTFFKSDKSYSKEKVINKPFSLEDEINSRNISSASREKLNNPAFKSHIRIASHSQDRLTRETISETLSLSFSEIADNNELHGLKINIKSRKQEVLRELNTLHLSNRTKMNGNVNLISTDEMAKLAMQMPTAELQRRYEEALSVKKRTETDIPNVLQNPNNLLIGYAEHKDKKINVGLQADQKEEFYCGYTFIGKQGSGKDNSIQNFVYEGAMKHNISFVIPDWICQPGHKGMADGIRDLLPPEKIIDLDLSNEDYIIPMDLTEVIEKLGRKGGSRFALEMIDFMNLEGLARSEKYLMEAAKASKGSLSNIKKIIEDEDYRVDRISELLEEGYERLAKELLQWGDNEALSNKCDAILSRLNMFFGDDTLHDIFAQQPKENVNFEKWMKEGKVIIIRMPKRKLGAASNILAHWVTLKVLMTRMLMSEEDKDKHGCFLIFNEPEQVESKGLAKLMGRIATEGRKERLGSIFAFHHWGKLPDYLQDNLIAGGVNQFLFANDHKRTFELAKERLHPTFTIEDALRTPKHYSIAILNTKEPLHAFMIHMLPPRDKKERYNNSSLTIQHAKMYGRRWEELQG</sequence>
<proteinExistence type="predicted"/>
<keyword evidence="1" id="KW-0067">ATP-binding</keyword>
<comment type="caution">
    <text evidence="1">The sequence shown here is derived from an EMBL/GenBank/DDBJ whole genome shotgun (WGS) entry which is preliminary data.</text>
</comment>
<keyword evidence="2" id="KW-1185">Reference proteome</keyword>
<gene>
    <name evidence="1" type="ORF">AB1I70_28545</name>
</gene>
<evidence type="ECO:0000313" key="1">
    <source>
        <dbReference type="EMBL" id="MFA2795225.1"/>
    </source>
</evidence>
<accession>A0ABV4S290</accession>
<dbReference type="RefSeq" id="WP_372470162.1">
    <property type="nucleotide sequence ID" value="NZ_JBFDTS010000013.1"/>
</dbReference>
<protein>
    <submittedName>
        <fullName evidence="1">ATP-binding protein</fullName>
    </submittedName>
</protein>
<dbReference type="EMBL" id="JBFDTY010000017">
    <property type="protein sequence ID" value="MFA2795225.1"/>
    <property type="molecule type" value="Genomic_DNA"/>
</dbReference>
<dbReference type="GO" id="GO:0005524">
    <property type="term" value="F:ATP binding"/>
    <property type="evidence" value="ECO:0007669"/>
    <property type="project" value="UniProtKB-KW"/>
</dbReference>
<organism evidence="1 2">
    <name type="scientific">Bacillus mobilis</name>
    <dbReference type="NCBI Taxonomy" id="2026190"/>
    <lineage>
        <taxon>Bacteria</taxon>
        <taxon>Bacillati</taxon>
        <taxon>Bacillota</taxon>
        <taxon>Bacilli</taxon>
        <taxon>Bacillales</taxon>
        <taxon>Bacillaceae</taxon>
        <taxon>Bacillus</taxon>
        <taxon>Bacillus cereus group</taxon>
    </lineage>
</organism>
<reference evidence="1 2" key="1">
    <citation type="submission" date="2024-06" db="EMBL/GenBank/DDBJ databases">
        <title>Genetic profile and toxigenic potential of Bacillus cereus isolates from a Norwegian ice cream production plant,.</title>
        <authorList>
            <person name="Lindback T."/>
            <person name="Llarena A.-K."/>
            <person name="O'Sullivan K."/>
            <person name="Monshaugen M."/>
            <person name="Holmemo C.W."/>
            <person name="Aspholm M."/>
        </authorList>
    </citation>
    <scope>NUCLEOTIDE SEQUENCE [LARGE SCALE GENOMIC DNA]</scope>
    <source>
        <strain evidence="1 2">NVH-YM330</strain>
    </source>
</reference>
<keyword evidence="1" id="KW-0547">Nucleotide-binding</keyword>
<evidence type="ECO:0000313" key="2">
    <source>
        <dbReference type="Proteomes" id="UP001571110"/>
    </source>
</evidence>
<dbReference type="Proteomes" id="UP001571110">
    <property type="component" value="Unassembled WGS sequence"/>
</dbReference>
<name>A0ABV4S290_9BACI</name>